<keyword evidence="4" id="KW-1185">Reference proteome</keyword>
<organism evidence="3 4">
    <name type="scientific">Aureispira anguillae</name>
    <dbReference type="NCBI Taxonomy" id="2864201"/>
    <lineage>
        <taxon>Bacteria</taxon>
        <taxon>Pseudomonadati</taxon>
        <taxon>Bacteroidota</taxon>
        <taxon>Saprospiria</taxon>
        <taxon>Saprospirales</taxon>
        <taxon>Saprospiraceae</taxon>
        <taxon>Aureispira</taxon>
    </lineage>
</organism>
<dbReference type="NCBIfam" id="TIGR04183">
    <property type="entry name" value="Por_Secre_tail"/>
    <property type="match status" value="1"/>
</dbReference>
<feature type="transmembrane region" description="Helical" evidence="1">
    <location>
        <begin position="33"/>
        <end position="52"/>
    </location>
</feature>
<dbReference type="Gene3D" id="2.60.40.740">
    <property type="match status" value="1"/>
</dbReference>
<dbReference type="SUPFAM" id="SSF100895">
    <property type="entry name" value="Kazal-type serine protease inhibitors"/>
    <property type="match status" value="1"/>
</dbReference>
<dbReference type="SUPFAM" id="SSF49384">
    <property type="entry name" value="Carbohydrate-binding domain"/>
    <property type="match status" value="1"/>
</dbReference>
<dbReference type="GO" id="GO:0030246">
    <property type="term" value="F:carbohydrate binding"/>
    <property type="evidence" value="ECO:0007669"/>
    <property type="project" value="InterPro"/>
</dbReference>
<dbReference type="EMBL" id="AP026867">
    <property type="protein sequence ID" value="BDS11107.1"/>
    <property type="molecule type" value="Genomic_DNA"/>
</dbReference>
<dbReference type="PROSITE" id="PS00018">
    <property type="entry name" value="EF_HAND_1"/>
    <property type="match status" value="1"/>
</dbReference>
<dbReference type="InterPro" id="IPR026444">
    <property type="entry name" value="Secre_tail"/>
</dbReference>
<feature type="domain" description="Kazal-like" evidence="2">
    <location>
        <begin position="400"/>
        <end position="460"/>
    </location>
</feature>
<keyword evidence="1" id="KW-0472">Membrane</keyword>
<keyword evidence="1" id="KW-1133">Transmembrane helix</keyword>
<dbReference type="InterPro" id="IPR036058">
    <property type="entry name" value="Kazal_dom_sf"/>
</dbReference>
<accession>A0A915YDK7</accession>
<dbReference type="InterPro" id="IPR002350">
    <property type="entry name" value="Kazal_dom"/>
</dbReference>
<evidence type="ECO:0000313" key="4">
    <source>
        <dbReference type="Proteomes" id="UP001060919"/>
    </source>
</evidence>
<sequence>MVYRNIYLIIIFIHTISKYIVETYITMTKNISLRILYLTFVSFLWVGLWSPIQAQTLSVTSSVDSNCTLTISLYDSLNNITSLNPPYLFSVGGLNFNNNSLGSVSFNASSLTNGIHVIQVLDGSQNTYSNTINITCGKVANVATFVLIDSTFQTPSSCDSCDGAAYVEVSNPNSSAYTFNWSDGVTGIDSSRHQRTNLCPGIYTVVVTDTLSGLSNSISLNIGCTGATPPQVASCFQSLDVYLDNNGLATVFPQDLSNAPIDSTKTQAYIIDQFNNFSSSYQFNCQDLGYHYLTLLFIDSAQQIPDTCSVLIQVMDSTGTCNGSIGNTNGLHGNTADASSCNTCDGSYSFIWFVDSLTAIGPATAYLWSDGSTLSTRNDLCPNQNYMLSVSDGTGNIHTATVIVGCQGTGCIDSNSIDSSLLCPSVYAPVCGCDSVTYINACIAAYQYGVTSWTQGPCSSGNISLVVTTSPSASCDSISCTGTANINITGGVPPYTTTWSDTTILGTSPTNLCAGSYTFTVDDAAGNSVSSIIVIGIDGCVWPGDADDNTIANNFDLLPIGLYYGDTGPARAGTSSNWAPVTGPNWLASPALGLPNRKHIDCNGDGSIDSSDILPISQNYGQSYFRSASNSLIGPTPFFVQNTVGQPGDTLVAPIILGDVTDSLDNAYGVAFTINYNPDYIDASSVASSFNNSWLGNNLISISKNFDRTGRLEVALSRTDKTPAHGFGALGTVSFTIKDDVFIGRIVNTDTVLTSFTISNVRLITHYNTEVGTNPQTGTVSVSRPLSITKLSNNLDIRLYPNPTDGLLNIRSKQAKISTIRLFTATGQLIETIQSDDFYENSISTEQLAVGVYFLSIQTDRGVYNNRIQVIR</sequence>
<proteinExistence type="predicted"/>
<dbReference type="CDD" id="cd08547">
    <property type="entry name" value="Type_II_cohesin"/>
    <property type="match status" value="1"/>
</dbReference>
<dbReference type="Proteomes" id="UP001060919">
    <property type="component" value="Chromosome"/>
</dbReference>
<keyword evidence="1" id="KW-0812">Transmembrane</keyword>
<dbReference type="AlphaFoldDB" id="A0A915YDK7"/>
<dbReference type="Pfam" id="PF18962">
    <property type="entry name" value="Por_Secre_tail"/>
    <property type="match status" value="1"/>
</dbReference>
<dbReference type="KEGG" id="aup:AsAng_0018180"/>
<dbReference type="Pfam" id="PF00050">
    <property type="entry name" value="Kazal_1"/>
    <property type="match status" value="1"/>
</dbReference>
<evidence type="ECO:0000256" key="1">
    <source>
        <dbReference type="SAM" id="Phobius"/>
    </source>
</evidence>
<gene>
    <name evidence="3" type="ORF">AsAng_0018180</name>
</gene>
<protein>
    <submittedName>
        <fullName evidence="3">T9SS type A sorting domain-containing protein</fullName>
    </submittedName>
</protein>
<dbReference type="InterPro" id="IPR008965">
    <property type="entry name" value="CBM2/CBM3_carb-bd_dom_sf"/>
</dbReference>
<reference evidence="3" key="1">
    <citation type="submission" date="2022-09" db="EMBL/GenBank/DDBJ databases">
        <title>Aureispira anguillicida sp. nov., isolated from Leptocephalus of Japanese eel Anguilla japonica.</title>
        <authorList>
            <person name="Yuasa K."/>
            <person name="Mekata T."/>
            <person name="Ikunari K."/>
        </authorList>
    </citation>
    <scope>NUCLEOTIDE SEQUENCE</scope>
    <source>
        <strain evidence="3">EL160426</strain>
    </source>
</reference>
<dbReference type="PROSITE" id="PS51465">
    <property type="entry name" value="KAZAL_2"/>
    <property type="match status" value="1"/>
</dbReference>
<dbReference type="CDD" id="cd00104">
    <property type="entry name" value="KAZAL_FS"/>
    <property type="match status" value="1"/>
</dbReference>
<dbReference type="InterPro" id="IPR018247">
    <property type="entry name" value="EF_Hand_1_Ca_BS"/>
</dbReference>
<evidence type="ECO:0000313" key="3">
    <source>
        <dbReference type="EMBL" id="BDS11107.1"/>
    </source>
</evidence>
<dbReference type="Gene3D" id="2.60.40.680">
    <property type="match status" value="1"/>
</dbReference>
<name>A0A915YDK7_9BACT</name>
<evidence type="ECO:0000259" key="2">
    <source>
        <dbReference type="PROSITE" id="PS51465"/>
    </source>
</evidence>
<dbReference type="Gene3D" id="3.30.60.30">
    <property type="match status" value="1"/>
</dbReference>